<feature type="compositionally biased region" description="Basic and acidic residues" evidence="1">
    <location>
        <begin position="108"/>
        <end position="118"/>
    </location>
</feature>
<feature type="region of interest" description="Disordered" evidence="1">
    <location>
        <begin position="103"/>
        <end position="128"/>
    </location>
</feature>
<evidence type="ECO:0000313" key="4">
    <source>
        <dbReference type="Proteomes" id="UP001321749"/>
    </source>
</evidence>
<dbReference type="Proteomes" id="UP001321749">
    <property type="component" value="Unassembled WGS sequence"/>
</dbReference>
<feature type="compositionally biased region" description="Gly residues" evidence="1">
    <location>
        <begin position="519"/>
        <end position="534"/>
    </location>
</feature>
<protein>
    <submittedName>
        <fullName evidence="3">Prion-inhibition and propagation-domain-containing protein</fullName>
    </submittedName>
</protein>
<evidence type="ECO:0000313" key="3">
    <source>
        <dbReference type="EMBL" id="KAK4463830.1"/>
    </source>
</evidence>
<dbReference type="InterPro" id="IPR011009">
    <property type="entry name" value="Kinase-like_dom_sf"/>
</dbReference>
<comment type="caution">
    <text evidence="3">The sequence shown here is derived from an EMBL/GenBank/DDBJ whole genome shotgun (WGS) entry which is preliminary data.</text>
</comment>
<dbReference type="Gene3D" id="1.10.510.10">
    <property type="entry name" value="Transferase(Phosphotransferase) domain 1"/>
    <property type="match status" value="1"/>
</dbReference>
<keyword evidence="3" id="KW-0640">Prion</keyword>
<gene>
    <name evidence="3" type="ORF">QBC42DRAFT_264869</name>
</gene>
<feature type="domain" description="Prion-inhibition and propagation HeLo" evidence="2">
    <location>
        <begin position="4"/>
        <end position="260"/>
    </location>
</feature>
<organism evidence="3 4">
    <name type="scientific">Cladorrhinum samala</name>
    <dbReference type="NCBI Taxonomy" id="585594"/>
    <lineage>
        <taxon>Eukaryota</taxon>
        <taxon>Fungi</taxon>
        <taxon>Dikarya</taxon>
        <taxon>Ascomycota</taxon>
        <taxon>Pezizomycotina</taxon>
        <taxon>Sordariomycetes</taxon>
        <taxon>Sordariomycetidae</taxon>
        <taxon>Sordariales</taxon>
        <taxon>Podosporaceae</taxon>
        <taxon>Cladorrhinum</taxon>
    </lineage>
</organism>
<dbReference type="Gene3D" id="1.20.120.1020">
    <property type="entry name" value="Prion-inhibition and propagation, HeLo domain"/>
    <property type="match status" value="1"/>
</dbReference>
<dbReference type="EMBL" id="MU864955">
    <property type="protein sequence ID" value="KAK4463830.1"/>
    <property type="molecule type" value="Genomic_DNA"/>
</dbReference>
<dbReference type="InterPro" id="IPR029498">
    <property type="entry name" value="HeLo_dom"/>
</dbReference>
<dbReference type="AlphaFoldDB" id="A0AAV9HUZ9"/>
<proteinExistence type="predicted"/>
<evidence type="ECO:0000256" key="1">
    <source>
        <dbReference type="SAM" id="MobiDB-lite"/>
    </source>
</evidence>
<keyword evidence="4" id="KW-1185">Reference proteome</keyword>
<name>A0AAV9HUZ9_9PEZI</name>
<reference evidence="3" key="2">
    <citation type="submission" date="2023-06" db="EMBL/GenBank/DDBJ databases">
        <authorList>
            <consortium name="Lawrence Berkeley National Laboratory"/>
            <person name="Mondo S.J."/>
            <person name="Hensen N."/>
            <person name="Bonometti L."/>
            <person name="Westerberg I."/>
            <person name="Brannstrom I.O."/>
            <person name="Guillou S."/>
            <person name="Cros-Aarteil S."/>
            <person name="Calhoun S."/>
            <person name="Haridas S."/>
            <person name="Kuo A."/>
            <person name="Pangilinan J."/>
            <person name="Riley R."/>
            <person name="Labutti K."/>
            <person name="Andreopoulos B."/>
            <person name="Lipzen A."/>
            <person name="Chen C."/>
            <person name="Yanf M."/>
            <person name="Daum C."/>
            <person name="Ng V."/>
            <person name="Clum A."/>
            <person name="Steindorff A."/>
            <person name="Ohm R."/>
            <person name="Martin F."/>
            <person name="Silar P."/>
            <person name="Natvig D."/>
            <person name="Lalanne C."/>
            <person name="Gautier V."/>
            <person name="Ament-Velasquez S.L."/>
            <person name="Kruys A."/>
            <person name="Hutchinson M.I."/>
            <person name="Powell A.J."/>
            <person name="Barry K."/>
            <person name="Miller A.N."/>
            <person name="Grigoriev I.V."/>
            <person name="Debuchy R."/>
            <person name="Gladieux P."/>
            <person name="Thoren M.H."/>
            <person name="Johannesson H."/>
        </authorList>
    </citation>
    <scope>NUCLEOTIDE SEQUENCE</scope>
    <source>
        <strain evidence="3">PSN324</strain>
    </source>
</reference>
<dbReference type="PANTHER" id="PTHR37542">
    <property type="entry name" value="HELO DOMAIN-CONTAINING PROTEIN-RELATED"/>
    <property type="match status" value="1"/>
</dbReference>
<reference evidence="3" key="1">
    <citation type="journal article" date="2023" name="Mol. Phylogenet. Evol.">
        <title>Genome-scale phylogeny and comparative genomics of the fungal order Sordariales.</title>
        <authorList>
            <person name="Hensen N."/>
            <person name="Bonometti L."/>
            <person name="Westerberg I."/>
            <person name="Brannstrom I.O."/>
            <person name="Guillou S."/>
            <person name="Cros-Aarteil S."/>
            <person name="Calhoun S."/>
            <person name="Haridas S."/>
            <person name="Kuo A."/>
            <person name="Mondo S."/>
            <person name="Pangilinan J."/>
            <person name="Riley R."/>
            <person name="LaButti K."/>
            <person name="Andreopoulos B."/>
            <person name="Lipzen A."/>
            <person name="Chen C."/>
            <person name="Yan M."/>
            <person name="Daum C."/>
            <person name="Ng V."/>
            <person name="Clum A."/>
            <person name="Steindorff A."/>
            <person name="Ohm R.A."/>
            <person name="Martin F."/>
            <person name="Silar P."/>
            <person name="Natvig D.O."/>
            <person name="Lalanne C."/>
            <person name="Gautier V."/>
            <person name="Ament-Velasquez S.L."/>
            <person name="Kruys A."/>
            <person name="Hutchinson M.I."/>
            <person name="Powell A.J."/>
            <person name="Barry K."/>
            <person name="Miller A.N."/>
            <person name="Grigoriev I.V."/>
            <person name="Debuchy R."/>
            <person name="Gladieux P."/>
            <person name="Hiltunen Thoren M."/>
            <person name="Johannesson H."/>
        </authorList>
    </citation>
    <scope>NUCLEOTIDE SEQUENCE</scope>
    <source>
        <strain evidence="3">PSN324</strain>
    </source>
</reference>
<feature type="region of interest" description="Disordered" evidence="1">
    <location>
        <begin position="518"/>
        <end position="537"/>
    </location>
</feature>
<keyword evidence="3" id="KW-0034">Amyloid</keyword>
<dbReference type="PANTHER" id="PTHR37542:SF1">
    <property type="entry name" value="PRION-INHIBITION AND PROPAGATION HELO DOMAIN-CONTAINING PROTEIN"/>
    <property type="match status" value="1"/>
</dbReference>
<dbReference type="InterPro" id="IPR038305">
    <property type="entry name" value="HeLo_sf"/>
</dbReference>
<accession>A0AAV9HUZ9</accession>
<evidence type="ECO:0000259" key="2">
    <source>
        <dbReference type="Pfam" id="PF14479"/>
    </source>
</evidence>
<dbReference type="Pfam" id="PF14479">
    <property type="entry name" value="HeLo"/>
    <property type="match status" value="1"/>
</dbReference>
<dbReference type="SUPFAM" id="SSF56112">
    <property type="entry name" value="Protein kinase-like (PK-like)"/>
    <property type="match status" value="1"/>
</dbReference>
<sequence>MEVAGGIISLTWDVFDSTIRIFKFLSSLVEMPRDCEKYRLQLIIEYNRVLAWGKAAGLVDVPKGSTLGATLGAEGIELVAILARIQWLLSEFRELNARYGNELNPYTEDNKDKKKKSEDEDEDGDSEKVIKDVLTEKEQALPLVDEKGSDLDIANEISSLALSYEKQKEERKHLRGTNHIRKFFSKTGHHTKDIITHPSRVRWLVIDQEEFEKLLTDLHFLTERLHELMRIHHEKKIDDITAKTYREMILTRNDVQDLRDMFDAVSSLITTSNSVRSQNPFRPPPYNQTDSDQNLAIQNHNNKTLQDLIQIKKLSRTSDSILAKLRTDSIVDHNNRLSSLNISVRKLSPKQLDQDFMWNEDVDYPPSLSRPRGILTTPEGDIPVWVEWKQMGSFLPGSLRDREAALRTLALAEMLHLPKPESLYAPKCIAYFDDRDVSGAHRYGWVFRMPEGGDYDTRVVSLYSLLSDRKFRPGLGERIKLAERLCSTILNLHAVNWIHKGVLSKNVVFCFNDHASGESGEGGDGNSNGAGGEGSPRLGLEYDAGAPLLTGFEFSRPDNTNHTTQRDVDVAWDLYRWPGIQRLEVSERTSRKTYDLYSLGLVLMEIAHWERLEVLMGFTGKSDKEEGASGKQAEGEDRVPNVKLRDSKEVRNWLLGLNGDEGKEGVSRPPFEVNPLTELKNVAGERYFKAVERCLWAHGEKGFGVEEWEVDGGSHGDGNRYGVVVQERFMDGVVEVLRGVEI</sequence>